<dbReference type="Proteomes" id="UP000823749">
    <property type="component" value="Chromosome 12"/>
</dbReference>
<dbReference type="AlphaFoldDB" id="A0AAV6I319"/>
<evidence type="ECO:0000256" key="5">
    <source>
        <dbReference type="SAM" id="MobiDB-lite"/>
    </source>
</evidence>
<dbReference type="PANTHER" id="PTHR33127">
    <property type="entry name" value="TRANSMEMBRANE PROTEIN"/>
    <property type="match status" value="1"/>
</dbReference>
<evidence type="ECO:0000313" key="8">
    <source>
        <dbReference type="EMBL" id="KAG5523058.1"/>
    </source>
</evidence>
<dbReference type="GO" id="GO:0006241">
    <property type="term" value="P:CTP biosynthetic process"/>
    <property type="evidence" value="ECO:0007669"/>
    <property type="project" value="InterPro"/>
</dbReference>
<sequence length="883" mass="100892">MVQRQYGKKGKGTRIQRLFHSETSAAYIGNSPDEIGVGNYCVASCGDWYVVVKFASKSYSPLWNPAANLNIQLPRMSKKDFKSFAKCILTAPPTQKHSAVLFFSHEIPVISYCKVGDTRWTHWRYYTYKTDPIYILSEAISCNGKIYALNCFGLHEIVLGGHKCRLKLYDSFVPLAYADSERDYLVDSCGELFMVRRFSMSRLEVFRMDFSCQDWEKVQHLGDDRVFFLSSQYSVSLCAAELSIKGNCIYFTEEDNKSLYFFDYGHKSLSVSHHQPNSGPVWFTYSGLLPVLRLKKPTCEQLGEDEDEEVNDTNKISREVGEDGEEGKSIFLELPVELQESIAKRVSVGQDYMNFRAVCRKWRSIAPPCRWRYNASTTIPYPWLVLLQPEKDTCNFRDPRDNHTYHLTITAEVSPDCVIRFAKDDYLLISQGEQSIFVFEPFTKQRIQLPDMPDYSFMSGICVSASPIHSENWVIFGFESLQPSDIGIYYLCSGWKEWVVEIVDNGGRPFRASWISPVYLDGSFYCLGQDGSLGVFKQKQPAGFSWNIFTNAPQLVFPSTPCQNFLVSVDEEGLLLSVFVGNSRDWVHVYKLDNLESKWVRLSSLGHLMVFVNETSSLAVKAKEETMSNKIYFPFFTKPKGNNLFYSLESGKFQSFDENDHSSGDLKLHDTTQSLNCAWEHYKDLNSKPFFPKLIGYITSGPVAWEGDGVVASTRKLIGAINPIQAEPGTIRGDLAVQTGSWKDSPWFQLMLVPNKPSEALLEVKILPELSIKGNCIYFTEEDNKSLYFFDYGHKSLSVSHHQPNSGPVWFTYSGLLPVLRLNKKPTCEQLGEDEDEDEEVNDTEKVSREVGEDDEEGKSIFWNFLWNFKNQLLNESLWDKII</sequence>
<dbReference type="Pfam" id="PF00646">
    <property type="entry name" value="F-box"/>
    <property type="match status" value="1"/>
</dbReference>
<evidence type="ECO:0000313" key="9">
    <source>
        <dbReference type="Proteomes" id="UP000823749"/>
    </source>
</evidence>
<gene>
    <name evidence="8" type="ORF">RHGRI_035018</name>
</gene>
<evidence type="ECO:0000256" key="2">
    <source>
        <dbReference type="ARBA" id="ARBA00000937"/>
    </source>
</evidence>
<name>A0AAV6I319_9ERIC</name>
<feature type="region of interest" description="Disordered" evidence="5">
    <location>
        <begin position="830"/>
        <end position="853"/>
    </location>
</feature>
<dbReference type="Pfam" id="PF03478">
    <property type="entry name" value="Beta-prop_KIB1-4"/>
    <property type="match status" value="2"/>
</dbReference>
<evidence type="ECO:0000259" key="6">
    <source>
        <dbReference type="SMART" id="SM00256"/>
    </source>
</evidence>
<dbReference type="SMART" id="SM00256">
    <property type="entry name" value="FBOX"/>
    <property type="match status" value="1"/>
</dbReference>
<accession>A0AAV6I319</accession>
<feature type="compositionally biased region" description="Acidic residues" evidence="5">
    <location>
        <begin position="831"/>
        <end position="842"/>
    </location>
</feature>
<comment type="similarity">
    <text evidence="3 4">Belongs to the NDK family.</text>
</comment>
<dbReference type="InterPro" id="IPR036047">
    <property type="entry name" value="F-box-like_dom_sf"/>
</dbReference>
<evidence type="ECO:0008006" key="10">
    <source>
        <dbReference type="Google" id="ProtNLM"/>
    </source>
</evidence>
<evidence type="ECO:0000256" key="3">
    <source>
        <dbReference type="PROSITE-ProRule" id="PRU00706"/>
    </source>
</evidence>
<dbReference type="SUPFAM" id="SSF81383">
    <property type="entry name" value="F-box domain"/>
    <property type="match status" value="1"/>
</dbReference>
<dbReference type="EMBL" id="JACTNZ010000012">
    <property type="protein sequence ID" value="KAG5523058.1"/>
    <property type="molecule type" value="Genomic_DNA"/>
</dbReference>
<dbReference type="SUPFAM" id="SSF54919">
    <property type="entry name" value="Nucleoside diphosphate kinase, NDK"/>
    <property type="match status" value="1"/>
</dbReference>
<dbReference type="GO" id="GO:0006228">
    <property type="term" value="P:UTP biosynthetic process"/>
    <property type="evidence" value="ECO:0007669"/>
    <property type="project" value="InterPro"/>
</dbReference>
<comment type="caution">
    <text evidence="8">The sequence shown here is derived from an EMBL/GenBank/DDBJ whole genome shotgun (WGS) entry which is preliminary data.</text>
</comment>
<comment type="catalytic activity">
    <reaction evidence="2">
        <text>a ribonucleoside 5'-diphosphate + ATP = a ribonucleoside 5'-triphosphate + ADP</text>
        <dbReference type="Rhea" id="RHEA:18113"/>
        <dbReference type="ChEBI" id="CHEBI:30616"/>
        <dbReference type="ChEBI" id="CHEBI:57930"/>
        <dbReference type="ChEBI" id="CHEBI:61557"/>
        <dbReference type="ChEBI" id="CHEBI:456216"/>
        <dbReference type="EC" id="2.7.4.6"/>
    </reaction>
</comment>
<protein>
    <recommendedName>
        <fullName evidence="10">F-box domain-containing protein</fullName>
    </recommendedName>
</protein>
<dbReference type="PRINTS" id="PR01243">
    <property type="entry name" value="NUCDPKINASE"/>
</dbReference>
<dbReference type="InterPro" id="IPR001564">
    <property type="entry name" value="Nucleoside_diP_kinase"/>
</dbReference>
<dbReference type="InterPro" id="IPR001810">
    <property type="entry name" value="F-box_dom"/>
</dbReference>
<evidence type="ECO:0000256" key="1">
    <source>
        <dbReference type="ARBA" id="ARBA00000082"/>
    </source>
</evidence>
<dbReference type="Pfam" id="PF00334">
    <property type="entry name" value="NDK"/>
    <property type="match status" value="1"/>
</dbReference>
<feature type="domain" description="Nucleoside diphosphate kinase-like" evidence="7">
    <location>
        <begin position="666"/>
        <end position="774"/>
    </location>
</feature>
<dbReference type="Gene3D" id="3.30.70.141">
    <property type="entry name" value="Nucleoside diphosphate kinase-like domain"/>
    <property type="match status" value="1"/>
</dbReference>
<comment type="caution">
    <text evidence="3">Lacks conserved residue(s) required for the propagation of feature annotation.</text>
</comment>
<reference evidence="8" key="1">
    <citation type="submission" date="2020-08" db="EMBL/GenBank/DDBJ databases">
        <title>Plant Genome Project.</title>
        <authorList>
            <person name="Zhang R.-G."/>
        </authorList>
    </citation>
    <scope>NUCLEOTIDE SEQUENCE</scope>
    <source>
        <strain evidence="8">WSP0</strain>
        <tissue evidence="8">Leaf</tissue>
    </source>
</reference>
<dbReference type="SUPFAM" id="SSF69322">
    <property type="entry name" value="Tricorn protease domain 2"/>
    <property type="match status" value="1"/>
</dbReference>
<dbReference type="PANTHER" id="PTHR33127:SF87">
    <property type="entry name" value="DUF295 DOMAIN-CONTAINING PROTEIN"/>
    <property type="match status" value="1"/>
</dbReference>
<dbReference type="InterPro" id="IPR036850">
    <property type="entry name" value="NDK-like_dom_sf"/>
</dbReference>
<evidence type="ECO:0000256" key="4">
    <source>
        <dbReference type="RuleBase" id="RU004011"/>
    </source>
</evidence>
<evidence type="ECO:0000259" key="7">
    <source>
        <dbReference type="SMART" id="SM00562"/>
    </source>
</evidence>
<organism evidence="8 9">
    <name type="scientific">Rhododendron griersonianum</name>
    <dbReference type="NCBI Taxonomy" id="479676"/>
    <lineage>
        <taxon>Eukaryota</taxon>
        <taxon>Viridiplantae</taxon>
        <taxon>Streptophyta</taxon>
        <taxon>Embryophyta</taxon>
        <taxon>Tracheophyta</taxon>
        <taxon>Spermatophyta</taxon>
        <taxon>Magnoliopsida</taxon>
        <taxon>eudicotyledons</taxon>
        <taxon>Gunneridae</taxon>
        <taxon>Pentapetalae</taxon>
        <taxon>asterids</taxon>
        <taxon>Ericales</taxon>
        <taxon>Ericaceae</taxon>
        <taxon>Ericoideae</taxon>
        <taxon>Rhodoreae</taxon>
        <taxon>Rhododendron</taxon>
    </lineage>
</organism>
<proteinExistence type="inferred from homology"/>
<feature type="domain" description="F-box" evidence="6">
    <location>
        <begin position="334"/>
        <end position="375"/>
    </location>
</feature>
<dbReference type="InterPro" id="IPR005174">
    <property type="entry name" value="KIB1-4_b-propeller"/>
</dbReference>
<comment type="catalytic activity">
    <reaction evidence="1">
        <text>a 2'-deoxyribonucleoside 5'-diphosphate + ATP = a 2'-deoxyribonucleoside 5'-triphosphate + ADP</text>
        <dbReference type="Rhea" id="RHEA:44640"/>
        <dbReference type="ChEBI" id="CHEBI:30616"/>
        <dbReference type="ChEBI" id="CHEBI:61560"/>
        <dbReference type="ChEBI" id="CHEBI:73316"/>
        <dbReference type="ChEBI" id="CHEBI:456216"/>
        <dbReference type="EC" id="2.7.4.6"/>
    </reaction>
</comment>
<dbReference type="PROSITE" id="PS51374">
    <property type="entry name" value="NDPK_LIKE"/>
    <property type="match status" value="1"/>
</dbReference>
<keyword evidence="9" id="KW-1185">Reference proteome</keyword>
<dbReference type="GO" id="GO:0004550">
    <property type="term" value="F:nucleoside diphosphate kinase activity"/>
    <property type="evidence" value="ECO:0007669"/>
    <property type="project" value="UniProtKB-EC"/>
</dbReference>
<dbReference type="InterPro" id="IPR034907">
    <property type="entry name" value="NDK-like_dom"/>
</dbReference>
<dbReference type="GO" id="GO:0006183">
    <property type="term" value="P:GTP biosynthetic process"/>
    <property type="evidence" value="ECO:0007669"/>
    <property type="project" value="InterPro"/>
</dbReference>
<dbReference type="SMART" id="SM00562">
    <property type="entry name" value="NDK"/>
    <property type="match status" value="1"/>
</dbReference>